<keyword evidence="2" id="KW-0813">Transport</keyword>
<dbReference type="PROSITE" id="PS50893">
    <property type="entry name" value="ABC_TRANSPORTER_2"/>
    <property type="match status" value="1"/>
</dbReference>
<dbReference type="Pfam" id="PF00005">
    <property type="entry name" value="ABC_tran"/>
    <property type="match status" value="1"/>
</dbReference>
<organism evidence="7 8">
    <name type="scientific">Mesorhizobium cantuariense</name>
    <dbReference type="NCBI Taxonomy" id="1300275"/>
    <lineage>
        <taxon>Bacteria</taxon>
        <taxon>Pseudomonadati</taxon>
        <taxon>Pseudomonadota</taxon>
        <taxon>Alphaproteobacteria</taxon>
        <taxon>Hyphomicrobiales</taxon>
        <taxon>Phyllobacteriaceae</taxon>
        <taxon>Mesorhizobium</taxon>
    </lineage>
</organism>
<dbReference type="Gene3D" id="3.40.50.300">
    <property type="entry name" value="P-loop containing nucleotide triphosphate hydrolases"/>
    <property type="match status" value="1"/>
</dbReference>
<dbReference type="InterPro" id="IPR003593">
    <property type="entry name" value="AAA+_ATPase"/>
</dbReference>
<dbReference type="InterPro" id="IPR017871">
    <property type="entry name" value="ABC_transporter-like_CS"/>
</dbReference>
<keyword evidence="4 7" id="KW-0067">ATP-binding</keyword>
<evidence type="ECO:0000259" key="6">
    <source>
        <dbReference type="PROSITE" id="PS50893"/>
    </source>
</evidence>
<sequence length="234" mass="24606">MLRVEGMKIRYGAVQAVHGVDLNVGNGELVTLIGANGAGKSSILAGIAGSIPPAEGKVLLKGQPLTGLPADVISRKGIALTPEGRRVFAHLTVGENLHLGGAAFAKGNELRARRDSMLSRFPILAERIDQKAGSLSGGEQQMLAIARSLMSQPDLLLLDEPSLGLAPQTIDKVYELIEDLRKQGLTILLVEQNVELALSVADRGYVVANGRIALSGTASELASSDLVRQAYLAI</sequence>
<evidence type="ECO:0000256" key="1">
    <source>
        <dbReference type="ARBA" id="ARBA00005417"/>
    </source>
</evidence>
<dbReference type="SMART" id="SM00382">
    <property type="entry name" value="AAA"/>
    <property type="match status" value="1"/>
</dbReference>
<dbReference type="Proteomes" id="UP001595648">
    <property type="component" value="Unassembled WGS sequence"/>
</dbReference>
<comment type="caution">
    <text evidence="7">The sequence shown here is derived from an EMBL/GenBank/DDBJ whole genome shotgun (WGS) entry which is preliminary data.</text>
</comment>
<accession>A0ABV7MFW9</accession>
<comment type="similarity">
    <text evidence="1">Belongs to the ABC transporter superfamily.</text>
</comment>
<dbReference type="PANTHER" id="PTHR43820:SF4">
    <property type="entry name" value="HIGH-AFFINITY BRANCHED-CHAIN AMINO ACID TRANSPORT ATP-BINDING PROTEIN LIVF"/>
    <property type="match status" value="1"/>
</dbReference>
<evidence type="ECO:0000313" key="8">
    <source>
        <dbReference type="Proteomes" id="UP001595648"/>
    </source>
</evidence>
<dbReference type="EMBL" id="JBHRVD010000001">
    <property type="protein sequence ID" value="MFC3320763.1"/>
    <property type="molecule type" value="Genomic_DNA"/>
</dbReference>
<keyword evidence="3" id="KW-0547">Nucleotide-binding</keyword>
<dbReference type="InterPro" id="IPR003439">
    <property type="entry name" value="ABC_transporter-like_ATP-bd"/>
</dbReference>
<keyword evidence="5" id="KW-0029">Amino-acid transport</keyword>
<gene>
    <name evidence="7" type="ORF">ACFOJ9_02865</name>
</gene>
<evidence type="ECO:0000256" key="5">
    <source>
        <dbReference type="ARBA" id="ARBA00022970"/>
    </source>
</evidence>
<evidence type="ECO:0000256" key="2">
    <source>
        <dbReference type="ARBA" id="ARBA00022448"/>
    </source>
</evidence>
<reference evidence="8" key="1">
    <citation type="journal article" date="2019" name="Int. J. Syst. Evol. Microbiol.">
        <title>The Global Catalogue of Microorganisms (GCM) 10K type strain sequencing project: providing services to taxonomists for standard genome sequencing and annotation.</title>
        <authorList>
            <consortium name="The Broad Institute Genomics Platform"/>
            <consortium name="The Broad Institute Genome Sequencing Center for Infectious Disease"/>
            <person name="Wu L."/>
            <person name="Ma J."/>
        </authorList>
    </citation>
    <scope>NUCLEOTIDE SEQUENCE [LARGE SCALE GENOMIC DNA]</scope>
    <source>
        <strain evidence="8">ICMP 19515</strain>
    </source>
</reference>
<proteinExistence type="inferred from homology"/>
<name>A0ABV7MFW9_9HYPH</name>
<evidence type="ECO:0000256" key="4">
    <source>
        <dbReference type="ARBA" id="ARBA00022840"/>
    </source>
</evidence>
<evidence type="ECO:0000313" key="7">
    <source>
        <dbReference type="EMBL" id="MFC3320763.1"/>
    </source>
</evidence>
<dbReference type="GO" id="GO:0005524">
    <property type="term" value="F:ATP binding"/>
    <property type="evidence" value="ECO:0007669"/>
    <property type="project" value="UniProtKB-KW"/>
</dbReference>
<dbReference type="PANTHER" id="PTHR43820">
    <property type="entry name" value="HIGH-AFFINITY BRANCHED-CHAIN AMINO ACID TRANSPORT ATP-BINDING PROTEIN LIVF"/>
    <property type="match status" value="1"/>
</dbReference>
<dbReference type="RefSeq" id="WP_095090336.1">
    <property type="nucleotide sequence ID" value="NZ_JBHRVD010000001.1"/>
</dbReference>
<dbReference type="PROSITE" id="PS00211">
    <property type="entry name" value="ABC_TRANSPORTER_1"/>
    <property type="match status" value="1"/>
</dbReference>
<feature type="domain" description="ABC transporter" evidence="6">
    <location>
        <begin position="2"/>
        <end position="234"/>
    </location>
</feature>
<dbReference type="InterPro" id="IPR052156">
    <property type="entry name" value="BCAA_Transport_ATP-bd_LivF"/>
</dbReference>
<evidence type="ECO:0000256" key="3">
    <source>
        <dbReference type="ARBA" id="ARBA00022741"/>
    </source>
</evidence>
<dbReference type="CDD" id="cd03224">
    <property type="entry name" value="ABC_TM1139_LivF_branched"/>
    <property type="match status" value="1"/>
</dbReference>
<dbReference type="InterPro" id="IPR027417">
    <property type="entry name" value="P-loop_NTPase"/>
</dbReference>
<dbReference type="SUPFAM" id="SSF52540">
    <property type="entry name" value="P-loop containing nucleoside triphosphate hydrolases"/>
    <property type="match status" value="1"/>
</dbReference>
<protein>
    <submittedName>
        <fullName evidence="7">ABC transporter ATP-binding protein</fullName>
    </submittedName>
</protein>
<keyword evidence="8" id="KW-1185">Reference proteome</keyword>